<sequence length="275" mass="31728">MTRLVSFHSPDPPAQAIQAFFVRYPNPFARHVLSVDVLDRWIDLETGRLHTKRLILKRGILPKWAARWLPVSSSSGGRGLDAWVMEDSVVDPPGWGEWWSPPKDKAGQLVKGKEREDWDVYRWLPRLKLVQGNLNHRKFMHVLEGGELRGQSDGHTSHITTVEIRSDFGGSWSKLIRDRIEAQGAGRFLKNTERARQGMILILDAMRNRQPLPADTMEFYPPPAPSFGDHWPSPTDQNRKDSATSPSEESQGSYWNRWRRKEEHDHDHDDQDDDD</sequence>
<dbReference type="InterPro" id="IPR006797">
    <property type="entry name" value="PRELI/MSF1_dom"/>
</dbReference>
<dbReference type="GO" id="GO:0005758">
    <property type="term" value="C:mitochondrial intermembrane space"/>
    <property type="evidence" value="ECO:0007669"/>
    <property type="project" value="InterPro"/>
</dbReference>
<organism evidence="3 4">
    <name type="scientific">Kockovaella imperatae</name>
    <dbReference type="NCBI Taxonomy" id="4999"/>
    <lineage>
        <taxon>Eukaryota</taxon>
        <taxon>Fungi</taxon>
        <taxon>Dikarya</taxon>
        <taxon>Basidiomycota</taxon>
        <taxon>Agaricomycotina</taxon>
        <taxon>Tremellomycetes</taxon>
        <taxon>Tremellales</taxon>
        <taxon>Cuniculitremaceae</taxon>
        <taxon>Kockovaella</taxon>
    </lineage>
</organism>
<proteinExistence type="predicted"/>
<dbReference type="RefSeq" id="XP_021872193.1">
    <property type="nucleotide sequence ID" value="XM_022013288.1"/>
</dbReference>
<evidence type="ECO:0000256" key="1">
    <source>
        <dbReference type="SAM" id="MobiDB-lite"/>
    </source>
</evidence>
<accession>A0A1Y1UJN8</accession>
<dbReference type="EMBL" id="NBSH01000004">
    <property type="protein sequence ID" value="ORX38271.1"/>
    <property type="molecule type" value="Genomic_DNA"/>
</dbReference>
<dbReference type="AlphaFoldDB" id="A0A1Y1UJN8"/>
<keyword evidence="4" id="KW-1185">Reference proteome</keyword>
<dbReference type="InParanoid" id="A0A1Y1UJN8"/>
<feature type="compositionally biased region" description="Basic and acidic residues" evidence="1">
    <location>
        <begin position="260"/>
        <end position="269"/>
    </location>
</feature>
<gene>
    <name evidence="3" type="ORF">BD324DRAFT_577959</name>
</gene>
<dbReference type="STRING" id="4999.A0A1Y1UJN8"/>
<dbReference type="FunCoup" id="A0A1Y1UJN8">
    <property type="interactions" value="118"/>
</dbReference>
<dbReference type="GeneID" id="33555096"/>
<feature type="compositionally biased region" description="Polar residues" evidence="1">
    <location>
        <begin position="243"/>
        <end position="254"/>
    </location>
</feature>
<name>A0A1Y1UJN8_9TREE</name>
<evidence type="ECO:0000259" key="2">
    <source>
        <dbReference type="PROSITE" id="PS50904"/>
    </source>
</evidence>
<reference evidence="3 4" key="1">
    <citation type="submission" date="2017-03" db="EMBL/GenBank/DDBJ databases">
        <title>Widespread Adenine N6-methylation of Active Genes in Fungi.</title>
        <authorList>
            <consortium name="DOE Joint Genome Institute"/>
            <person name="Mondo S.J."/>
            <person name="Dannebaum R.O."/>
            <person name="Kuo R.C."/>
            <person name="Louie K.B."/>
            <person name="Bewick A.J."/>
            <person name="Labutti K."/>
            <person name="Haridas S."/>
            <person name="Kuo A."/>
            <person name="Salamov A."/>
            <person name="Ahrendt S.R."/>
            <person name="Lau R."/>
            <person name="Bowen B.P."/>
            <person name="Lipzen A."/>
            <person name="Sullivan W."/>
            <person name="Andreopoulos W.B."/>
            <person name="Clum A."/>
            <person name="Lindquist E."/>
            <person name="Daum C."/>
            <person name="Northen T.R."/>
            <person name="Ramamoorthy G."/>
            <person name="Schmitz R.J."/>
            <person name="Gryganskyi A."/>
            <person name="Culley D."/>
            <person name="Magnuson J."/>
            <person name="James T.Y."/>
            <person name="O'Malley M.A."/>
            <person name="Stajich J.E."/>
            <person name="Spatafora J.W."/>
            <person name="Visel A."/>
            <person name="Grigoriev I.V."/>
        </authorList>
    </citation>
    <scope>NUCLEOTIDE SEQUENCE [LARGE SCALE GENOMIC DNA]</scope>
    <source>
        <strain evidence="3 4">NRRL Y-17943</strain>
    </source>
</reference>
<feature type="region of interest" description="Disordered" evidence="1">
    <location>
        <begin position="213"/>
        <end position="275"/>
    </location>
</feature>
<dbReference type="OrthoDB" id="341300at2759"/>
<feature type="domain" description="PRELI/MSF1" evidence="2">
    <location>
        <begin position="1"/>
        <end position="211"/>
    </location>
</feature>
<comment type="caution">
    <text evidence="3">The sequence shown here is derived from an EMBL/GenBank/DDBJ whole genome shotgun (WGS) entry which is preliminary data.</text>
</comment>
<dbReference type="PANTHER" id="PTHR11158">
    <property type="entry name" value="MSF1/PX19 RELATED"/>
    <property type="match status" value="1"/>
</dbReference>
<dbReference type="Pfam" id="PF04707">
    <property type="entry name" value="PRELI"/>
    <property type="match status" value="1"/>
</dbReference>
<protein>
    <recommendedName>
        <fullName evidence="2">PRELI/MSF1 domain-containing protein</fullName>
    </recommendedName>
</protein>
<dbReference type="Proteomes" id="UP000193218">
    <property type="component" value="Unassembled WGS sequence"/>
</dbReference>
<evidence type="ECO:0000313" key="4">
    <source>
        <dbReference type="Proteomes" id="UP000193218"/>
    </source>
</evidence>
<dbReference type="PROSITE" id="PS50904">
    <property type="entry name" value="PRELI_MSF1"/>
    <property type="match status" value="1"/>
</dbReference>
<dbReference type="InterPro" id="IPR037365">
    <property type="entry name" value="Slowmo/Ups"/>
</dbReference>
<evidence type="ECO:0000313" key="3">
    <source>
        <dbReference type="EMBL" id="ORX38271.1"/>
    </source>
</evidence>